<organism evidence="2 3">
    <name type="scientific">Latilactobacillus sakei</name>
    <name type="common">Lactobacillus sakei</name>
    <dbReference type="NCBI Taxonomy" id="1599"/>
    <lineage>
        <taxon>Bacteria</taxon>
        <taxon>Bacillati</taxon>
        <taxon>Bacillota</taxon>
        <taxon>Bacilli</taxon>
        <taxon>Lactobacillales</taxon>
        <taxon>Lactobacillaceae</taxon>
        <taxon>Latilactobacillus</taxon>
    </lineage>
</organism>
<dbReference type="InterPro" id="IPR006640">
    <property type="entry name" value="SprT-like_domain"/>
</dbReference>
<gene>
    <name evidence="2" type="ORF">LAS9267_00764</name>
</gene>
<evidence type="ECO:0000259" key="1">
    <source>
        <dbReference type="SMART" id="SM00731"/>
    </source>
</evidence>
<feature type="domain" description="SprT-like" evidence="1">
    <location>
        <begin position="5"/>
        <end position="148"/>
    </location>
</feature>
<dbReference type="InterPro" id="IPR035240">
    <property type="entry name" value="SprT_Zn_ribbon"/>
</dbReference>
<protein>
    <recommendedName>
        <fullName evidence="1">SprT-like domain-containing protein</fullName>
    </recommendedName>
</protein>
<evidence type="ECO:0000313" key="3">
    <source>
        <dbReference type="Proteomes" id="UP000239650"/>
    </source>
</evidence>
<dbReference type="AlphaFoldDB" id="A0AAE8J4L4"/>
<dbReference type="NCBIfam" id="NF003339">
    <property type="entry name" value="PRK04351.1"/>
    <property type="match status" value="1"/>
</dbReference>
<dbReference type="Proteomes" id="UP000239650">
    <property type="component" value="Unassembled WGS sequence"/>
</dbReference>
<dbReference type="EMBL" id="OKRC01000003">
    <property type="protein sequence ID" value="SPE20381.1"/>
    <property type="molecule type" value="Genomic_DNA"/>
</dbReference>
<dbReference type="SMART" id="SM00731">
    <property type="entry name" value="SprT"/>
    <property type="match status" value="1"/>
</dbReference>
<comment type="caution">
    <text evidence="2">The sequence shown here is derived from an EMBL/GenBank/DDBJ whole genome shotgun (WGS) entry which is preliminary data.</text>
</comment>
<evidence type="ECO:0000313" key="2">
    <source>
        <dbReference type="EMBL" id="SPE20381.1"/>
    </source>
</evidence>
<dbReference type="Pfam" id="PF17283">
    <property type="entry name" value="Zn_ribbon_SprT"/>
    <property type="match status" value="1"/>
</dbReference>
<proteinExistence type="predicted"/>
<sequence length="151" mass="17779">MMTDQELTQLIQNISVTAFNRPFSHQANFNRRLKTTGGRYHLQDHHIDINPLMVAQGQAVLEGIIKHELCHYHLHLLHRGYRHRDQDFKRLLQQVGGARFAPPVTPKKAPQKRLAYQCTKCGQLYQRQRHINTTRYVCRRCHGHLKLVKEI</sequence>
<dbReference type="Pfam" id="PF10263">
    <property type="entry name" value="SprT-like"/>
    <property type="match status" value="1"/>
</dbReference>
<accession>A0AAE8J4L4</accession>
<dbReference type="Gene3D" id="3.30.2010.10">
    <property type="entry name" value="Metalloproteases ('zincins'), catalytic domain"/>
    <property type="match status" value="1"/>
</dbReference>
<reference evidence="2 3" key="1">
    <citation type="submission" date="2018-02" db="EMBL/GenBank/DDBJ databases">
        <authorList>
            <person name="Rodrigo-Torres L."/>
            <person name="Arahal R. D."/>
            <person name="Lucena T."/>
        </authorList>
    </citation>
    <scope>NUCLEOTIDE SEQUENCE [LARGE SCALE GENOMIC DNA]</scope>
    <source>
        <strain evidence="2 3">CECT 9267</strain>
    </source>
</reference>
<name>A0AAE8J4L4_LATSK</name>
<dbReference type="GO" id="GO:0006950">
    <property type="term" value="P:response to stress"/>
    <property type="evidence" value="ECO:0007669"/>
    <property type="project" value="UniProtKB-ARBA"/>
</dbReference>